<proteinExistence type="predicted"/>
<feature type="transmembrane region" description="Helical" evidence="1">
    <location>
        <begin position="36"/>
        <end position="56"/>
    </location>
</feature>
<gene>
    <name evidence="2" type="ORF">BCV70DRAFT_198311</name>
</gene>
<keyword evidence="1" id="KW-1133">Transmembrane helix</keyword>
<sequence>MAWHGIELYGIPQMPCLHGGIISARRQKTRPPQKSAVLYCAVLYCAVLYCTVRQVLQSCTR</sequence>
<accession>A0A317XW33</accession>
<keyword evidence="1" id="KW-0812">Transmembrane</keyword>
<evidence type="ECO:0000313" key="3">
    <source>
        <dbReference type="Proteomes" id="UP000246740"/>
    </source>
</evidence>
<dbReference type="EMBL" id="KZ819189">
    <property type="protein sequence ID" value="PWZ02033.1"/>
    <property type="molecule type" value="Genomic_DNA"/>
</dbReference>
<evidence type="ECO:0000313" key="2">
    <source>
        <dbReference type="EMBL" id="PWZ02033.1"/>
    </source>
</evidence>
<dbReference type="AlphaFoldDB" id="A0A317XW33"/>
<protein>
    <submittedName>
        <fullName evidence="2">Uncharacterized protein</fullName>
    </submittedName>
</protein>
<reference evidence="2 3" key="1">
    <citation type="journal article" date="2018" name="Mol. Biol. Evol.">
        <title>Broad Genomic Sampling Reveals a Smut Pathogenic Ancestry of the Fungal Clade Ustilaginomycotina.</title>
        <authorList>
            <person name="Kijpornyongpan T."/>
            <person name="Mondo S.J."/>
            <person name="Barry K."/>
            <person name="Sandor L."/>
            <person name="Lee J."/>
            <person name="Lipzen A."/>
            <person name="Pangilinan J."/>
            <person name="LaButti K."/>
            <person name="Hainaut M."/>
            <person name="Henrissat B."/>
            <person name="Grigoriev I.V."/>
            <person name="Spatafora J.W."/>
            <person name="Aime M.C."/>
        </authorList>
    </citation>
    <scope>NUCLEOTIDE SEQUENCE [LARGE SCALE GENOMIC DNA]</scope>
    <source>
        <strain evidence="2 3">MCA 3645</strain>
    </source>
</reference>
<name>A0A317XW33_9BASI</name>
<evidence type="ECO:0000256" key="1">
    <source>
        <dbReference type="SAM" id="Phobius"/>
    </source>
</evidence>
<dbReference type="InParanoid" id="A0A317XW33"/>
<keyword evidence="3" id="KW-1185">Reference proteome</keyword>
<organism evidence="2 3">
    <name type="scientific">Testicularia cyperi</name>
    <dbReference type="NCBI Taxonomy" id="1882483"/>
    <lineage>
        <taxon>Eukaryota</taxon>
        <taxon>Fungi</taxon>
        <taxon>Dikarya</taxon>
        <taxon>Basidiomycota</taxon>
        <taxon>Ustilaginomycotina</taxon>
        <taxon>Ustilaginomycetes</taxon>
        <taxon>Ustilaginales</taxon>
        <taxon>Anthracoideaceae</taxon>
        <taxon>Testicularia</taxon>
    </lineage>
</organism>
<keyword evidence="1" id="KW-0472">Membrane</keyword>
<dbReference type="Proteomes" id="UP000246740">
    <property type="component" value="Unassembled WGS sequence"/>
</dbReference>